<organism evidence="2 3">
    <name type="scientific">Xylophilus rhododendri</name>
    <dbReference type="NCBI Taxonomy" id="2697032"/>
    <lineage>
        <taxon>Bacteria</taxon>
        <taxon>Pseudomonadati</taxon>
        <taxon>Pseudomonadota</taxon>
        <taxon>Betaproteobacteria</taxon>
        <taxon>Burkholderiales</taxon>
        <taxon>Xylophilus</taxon>
    </lineage>
</organism>
<keyword evidence="1" id="KW-0812">Transmembrane</keyword>
<dbReference type="Proteomes" id="UP000464787">
    <property type="component" value="Chromosome"/>
</dbReference>
<keyword evidence="1" id="KW-1133">Transmembrane helix</keyword>
<dbReference type="EMBL" id="CP047650">
    <property type="protein sequence ID" value="QHI98230.1"/>
    <property type="molecule type" value="Genomic_DNA"/>
</dbReference>
<keyword evidence="3" id="KW-1185">Reference proteome</keyword>
<evidence type="ECO:0000256" key="1">
    <source>
        <dbReference type="SAM" id="Phobius"/>
    </source>
</evidence>
<dbReference type="AlphaFoldDB" id="A0A857J2R9"/>
<accession>A0A857J2R9</accession>
<keyword evidence="1" id="KW-0472">Membrane</keyword>
<gene>
    <name evidence="2" type="ORF">GT347_09635</name>
</gene>
<reference evidence="2 3" key="1">
    <citation type="submission" date="2020-01" db="EMBL/GenBank/DDBJ databases">
        <title>Genome sequencing of strain KACC 21265.</title>
        <authorList>
            <person name="Heo J."/>
            <person name="Kim S.-J."/>
            <person name="Kim J.-S."/>
            <person name="Hong S.-B."/>
            <person name="Kwon S.-W."/>
        </authorList>
    </citation>
    <scope>NUCLEOTIDE SEQUENCE [LARGE SCALE GENOMIC DNA]</scope>
    <source>
        <strain evidence="2 3">KACC 21265</strain>
    </source>
</reference>
<name>A0A857J2R9_9BURK</name>
<dbReference type="KEGG" id="xyk:GT347_09635"/>
<proteinExistence type="predicted"/>
<protein>
    <submittedName>
        <fullName evidence="2">Uncharacterized protein</fullName>
    </submittedName>
</protein>
<evidence type="ECO:0000313" key="3">
    <source>
        <dbReference type="Proteomes" id="UP000464787"/>
    </source>
</evidence>
<sequence>MSDFFKIALSTAFFWLITFGIVFAHEYAGQSRCLSTKLVNATLLSVLLTVPVFLLVCHAVLFLCPGCRA</sequence>
<dbReference type="RefSeq" id="WP_160551747.1">
    <property type="nucleotide sequence ID" value="NZ_CP047650.1"/>
</dbReference>
<feature type="transmembrane region" description="Helical" evidence="1">
    <location>
        <begin position="40"/>
        <end position="64"/>
    </location>
</feature>
<evidence type="ECO:0000313" key="2">
    <source>
        <dbReference type="EMBL" id="QHI98230.1"/>
    </source>
</evidence>